<protein>
    <recommendedName>
        <fullName evidence="3">GAF domain-containing protein</fullName>
    </recommendedName>
</protein>
<sequence length="75" mass="7843">MVLPATTYSVATTTVGVVIAGMDPSVWAPASTDHSAELANVCTSRTSLVIGLPFLVCRNNRSGVVYLVEEVAGEF</sequence>
<dbReference type="EMBL" id="PSVT01000033">
    <property type="protein sequence ID" value="PPH74711.1"/>
    <property type="molecule type" value="Genomic_DNA"/>
</dbReference>
<keyword evidence="2" id="KW-1185">Reference proteome</keyword>
<evidence type="ECO:0008006" key="3">
    <source>
        <dbReference type="Google" id="ProtNLM"/>
    </source>
</evidence>
<comment type="caution">
    <text evidence="1">The sequence shown here is derived from an EMBL/GenBank/DDBJ whole genome shotgun (WGS) entry which is preliminary data.</text>
</comment>
<gene>
    <name evidence="1" type="ORF">C5C40_12740</name>
</gene>
<evidence type="ECO:0000313" key="2">
    <source>
        <dbReference type="Proteomes" id="UP000239698"/>
    </source>
</evidence>
<organism evidence="1 2">
    <name type="scientific">Rathayibacter rathayi</name>
    <name type="common">Corynebacterium rathayi</name>
    <dbReference type="NCBI Taxonomy" id="33887"/>
    <lineage>
        <taxon>Bacteria</taxon>
        <taxon>Bacillati</taxon>
        <taxon>Actinomycetota</taxon>
        <taxon>Actinomycetes</taxon>
        <taxon>Micrococcales</taxon>
        <taxon>Microbacteriaceae</taxon>
        <taxon>Rathayibacter</taxon>
    </lineage>
</organism>
<name>A0ABX5A962_RATRA</name>
<reference evidence="1 2" key="1">
    <citation type="submission" date="2018-02" db="EMBL/GenBank/DDBJ databases">
        <title>Bacteriophage NCPPB3778 and a type I-E CRISPR drive the evolution of the US Biological Select Agent, Rathayibacter toxicus.</title>
        <authorList>
            <person name="Davis E.W.II."/>
            <person name="Tabima J.F."/>
            <person name="Weisberg A.J."/>
            <person name="Lopes L.D."/>
            <person name="Wiseman M.S."/>
            <person name="Wiseman M.S."/>
            <person name="Pupko T."/>
            <person name="Belcher M.S."/>
            <person name="Sechler A.J."/>
            <person name="Tancos M.A."/>
            <person name="Schroeder B.K."/>
            <person name="Murray T.D."/>
            <person name="Luster D.G."/>
            <person name="Schneider W.L."/>
            <person name="Rogers E."/>
            <person name="Andreote F.D."/>
            <person name="Grunwald N.J."/>
            <person name="Putnam M.L."/>
            <person name="Chang J.H."/>
        </authorList>
    </citation>
    <scope>NUCLEOTIDE SEQUENCE [LARGE SCALE GENOMIC DNA]</scope>
    <source>
        <strain evidence="1 2">AY1D6</strain>
    </source>
</reference>
<dbReference type="Proteomes" id="UP000239698">
    <property type="component" value="Unassembled WGS sequence"/>
</dbReference>
<proteinExistence type="predicted"/>
<evidence type="ECO:0000313" key="1">
    <source>
        <dbReference type="EMBL" id="PPH74711.1"/>
    </source>
</evidence>
<accession>A0ABX5A962</accession>